<dbReference type="InterPro" id="IPR011993">
    <property type="entry name" value="PH-like_dom_sf"/>
</dbReference>
<proteinExistence type="predicted"/>
<feature type="domain" description="FERM" evidence="3">
    <location>
        <begin position="84"/>
        <end position="435"/>
    </location>
</feature>
<dbReference type="EMBL" id="CAJFDH010000005">
    <property type="protein sequence ID" value="CAD5225895.1"/>
    <property type="molecule type" value="Genomic_DNA"/>
</dbReference>
<dbReference type="GO" id="GO:0090090">
    <property type="term" value="P:negative regulation of canonical Wnt signaling pathway"/>
    <property type="evidence" value="ECO:0007669"/>
    <property type="project" value="TreeGrafter"/>
</dbReference>
<accession>A0A811LFF6</accession>
<evidence type="ECO:0000259" key="3">
    <source>
        <dbReference type="PROSITE" id="PS50057"/>
    </source>
</evidence>
<dbReference type="PANTHER" id="PTHR13283">
    <property type="entry name" value="KREV INTERACTION TRAPPED 1-RELATED"/>
    <property type="match status" value="1"/>
</dbReference>
<dbReference type="Pfam" id="PF00373">
    <property type="entry name" value="FERM_M"/>
    <property type="match status" value="1"/>
</dbReference>
<dbReference type="Gene3D" id="2.30.29.30">
    <property type="entry name" value="Pleckstrin-homology domain (PH domain)/Phosphotyrosine-binding domain (PTB)"/>
    <property type="match status" value="1"/>
</dbReference>
<reference evidence="4" key="1">
    <citation type="submission" date="2020-09" db="EMBL/GenBank/DDBJ databases">
        <authorList>
            <person name="Kikuchi T."/>
        </authorList>
    </citation>
    <scope>NUCLEOTIDE SEQUENCE</scope>
    <source>
        <strain evidence="4">SH1</strain>
    </source>
</reference>
<dbReference type="EMBL" id="CAJFCW020000005">
    <property type="protein sequence ID" value="CAG9121442.1"/>
    <property type="molecule type" value="Genomic_DNA"/>
</dbReference>
<dbReference type="Gene3D" id="1.20.80.10">
    <property type="match status" value="1"/>
</dbReference>
<dbReference type="InterPro" id="IPR051594">
    <property type="entry name" value="KRIT1/FRMD8"/>
</dbReference>
<dbReference type="GO" id="GO:0005886">
    <property type="term" value="C:plasma membrane"/>
    <property type="evidence" value="ECO:0007669"/>
    <property type="project" value="TreeGrafter"/>
</dbReference>
<dbReference type="Gene3D" id="3.10.20.90">
    <property type="entry name" value="Phosphatidylinositol 3-kinase Catalytic Subunit, Chain A, domain 1"/>
    <property type="match status" value="1"/>
</dbReference>
<protein>
    <recommendedName>
        <fullName evidence="1">FERM domain-containing protein 8</fullName>
    </recommendedName>
</protein>
<organism evidence="4 5">
    <name type="scientific">Bursaphelenchus okinawaensis</name>
    <dbReference type="NCBI Taxonomy" id="465554"/>
    <lineage>
        <taxon>Eukaryota</taxon>
        <taxon>Metazoa</taxon>
        <taxon>Ecdysozoa</taxon>
        <taxon>Nematoda</taxon>
        <taxon>Chromadorea</taxon>
        <taxon>Rhabditida</taxon>
        <taxon>Tylenchina</taxon>
        <taxon>Tylenchomorpha</taxon>
        <taxon>Aphelenchoidea</taxon>
        <taxon>Aphelenchoididae</taxon>
        <taxon>Bursaphelenchus</taxon>
    </lineage>
</organism>
<dbReference type="OrthoDB" id="2142533at2759"/>
<dbReference type="Proteomes" id="UP000614601">
    <property type="component" value="Unassembled WGS sequence"/>
</dbReference>
<evidence type="ECO:0000256" key="2">
    <source>
        <dbReference type="SAM" id="MobiDB-lite"/>
    </source>
</evidence>
<name>A0A811LFF6_9BILA</name>
<sequence>MSIEENDTTLTADSSGAATELKYVQRPTSIPIPMHSLNNNYTKRRSYQAPYTSSPIGGILNEETVVPLSHVQSDSFSLAEPAKKNFRLFSFDGDSKEYCVPNVFNATAEEILLIVASDSPIDVDVTQEALALWLISSSLEIQIKPQYAVYAMIQKWPSYLRRFTTCSEEEILFDVPNVYIRRNVHLTPGFERRYTENEELTEILYDDAKDEYLSGRYIVTLEDSKKLAGYMMAIDQGFYTNDQKALDYLSDNLSLYVPEYLLNKCKTFMLFGWMECRKGCEKEILHYYKEALEKSSNYERRKEFLEVCRDSPCYGATFFYGATDRMPPNSIFGATKRLFSQNPMVHLRIGVNYEYITIADEKTNELLLTRRVADCTYFSSNESNIDEEIPEFFLNFPDDSVLLKAEELETSINSDQSSAMSLADDLYTKLMVTYTKQARLICSLMKEVDRRQSSGYGSEEDDTISFIETPESQLTSDDTISLHPQTQQTLSTRSIRSCSRNSITNKSDVSSISNASRYSKSNLSKVCTATQDPQGRWIEAHGTVARFIQECN</sequence>
<keyword evidence="5" id="KW-1185">Reference proteome</keyword>
<dbReference type="InterPro" id="IPR019748">
    <property type="entry name" value="FERM_central"/>
</dbReference>
<dbReference type="SUPFAM" id="SSF47031">
    <property type="entry name" value="Second domain of FERM"/>
    <property type="match status" value="1"/>
</dbReference>
<evidence type="ECO:0000313" key="5">
    <source>
        <dbReference type="Proteomes" id="UP000614601"/>
    </source>
</evidence>
<comment type="caution">
    <text evidence="4">The sequence shown here is derived from an EMBL/GenBank/DDBJ whole genome shotgun (WGS) entry which is preliminary data.</text>
</comment>
<dbReference type="PROSITE" id="PS50057">
    <property type="entry name" value="FERM_3"/>
    <property type="match status" value="1"/>
</dbReference>
<dbReference type="PANTHER" id="PTHR13283:SF10">
    <property type="entry name" value="FERM DOMAIN-CONTAINING PROTEIN 8"/>
    <property type="match status" value="1"/>
</dbReference>
<dbReference type="Proteomes" id="UP000783686">
    <property type="component" value="Unassembled WGS sequence"/>
</dbReference>
<evidence type="ECO:0000256" key="1">
    <source>
        <dbReference type="ARBA" id="ARBA00039547"/>
    </source>
</evidence>
<dbReference type="InterPro" id="IPR000299">
    <property type="entry name" value="FERM_domain"/>
</dbReference>
<feature type="region of interest" description="Disordered" evidence="2">
    <location>
        <begin position="484"/>
        <end position="511"/>
    </location>
</feature>
<gene>
    <name evidence="4" type="ORF">BOKJ2_LOCUS11806</name>
</gene>
<dbReference type="InterPro" id="IPR035963">
    <property type="entry name" value="FERM_2"/>
</dbReference>
<evidence type="ECO:0000313" key="4">
    <source>
        <dbReference type="EMBL" id="CAD5225895.1"/>
    </source>
</evidence>
<dbReference type="InterPro" id="IPR014352">
    <property type="entry name" value="FERM/acyl-CoA-bd_prot_sf"/>
</dbReference>
<dbReference type="AlphaFoldDB" id="A0A811LFF6"/>
<dbReference type="CDD" id="cd14473">
    <property type="entry name" value="FERM_B-lobe"/>
    <property type="match status" value="1"/>
</dbReference>